<evidence type="ECO:0000313" key="2">
    <source>
        <dbReference type="EMBL" id="AEP36200.1"/>
    </source>
</evidence>
<name>G4QCS0_TAYAM</name>
<dbReference type="Proteomes" id="UP000009284">
    <property type="component" value="Chromosome"/>
</dbReference>
<sequence>MLRLFILASIISSLILLIARGEINFILLFLVVLFLLYIIRVFLFYLNNEAQKTAVNFVLDIYYKNGKNIDNTIVLGLTEIANVKSASSVEALLFAKEQGVRNLAILACLYIHAYTGIRESVYDTIMKYYEDVSDRLAQENINFSKDAEL</sequence>
<dbReference type="AlphaFoldDB" id="G4QCS0"/>
<protein>
    <submittedName>
        <fullName evidence="2">Uncharacterized protein</fullName>
    </submittedName>
</protein>
<keyword evidence="1" id="KW-0812">Transmembrane</keyword>
<dbReference type="STRING" id="1008459.TASI_0425"/>
<dbReference type="EMBL" id="CP003059">
    <property type="protein sequence ID" value="AEP36200.1"/>
    <property type="molecule type" value="Genomic_DNA"/>
</dbReference>
<keyword evidence="1" id="KW-0472">Membrane</keyword>
<dbReference type="HOGENOM" id="CLU_1748764_0_0_4"/>
<evidence type="ECO:0000313" key="3">
    <source>
        <dbReference type="Proteomes" id="UP000009284"/>
    </source>
</evidence>
<dbReference type="RefSeq" id="WP_014111098.1">
    <property type="nucleotide sequence ID" value="NC_016043.1"/>
</dbReference>
<reference evidence="2 3" key="2">
    <citation type="journal article" date="2012" name="PLoS ONE">
        <title>Genomic characterization of the taylorella genus.</title>
        <authorList>
            <person name="Hebert L."/>
            <person name="Moumen B."/>
            <person name="Pons N."/>
            <person name="Duquesne F."/>
            <person name="Breuil M.F."/>
            <person name="Goux D."/>
            <person name="Batto J.M."/>
            <person name="Laugier C."/>
            <person name="Renault P."/>
            <person name="Petry S."/>
        </authorList>
    </citation>
    <scope>NUCLEOTIDE SEQUENCE [LARGE SCALE GENOMIC DNA]</scope>
    <source>
        <strain evidence="2 3">MCE3</strain>
    </source>
</reference>
<keyword evidence="1" id="KW-1133">Transmembrane helix</keyword>
<keyword evidence="3" id="KW-1185">Reference proteome</keyword>
<organism evidence="2 3">
    <name type="scientific">Taylorella asinigenitalis (strain MCE3)</name>
    <dbReference type="NCBI Taxonomy" id="1008459"/>
    <lineage>
        <taxon>Bacteria</taxon>
        <taxon>Pseudomonadati</taxon>
        <taxon>Pseudomonadota</taxon>
        <taxon>Betaproteobacteria</taxon>
        <taxon>Burkholderiales</taxon>
        <taxon>Alcaligenaceae</taxon>
        <taxon>Taylorella</taxon>
    </lineage>
</organism>
<dbReference type="KEGG" id="tas:TASI_0425"/>
<proteinExistence type="predicted"/>
<evidence type="ECO:0000256" key="1">
    <source>
        <dbReference type="SAM" id="Phobius"/>
    </source>
</evidence>
<reference key="1">
    <citation type="submission" date="2011-09" db="EMBL/GenBank/DDBJ databases">
        <title>Genomic characterization of the Taylorella genus.</title>
        <authorList>
            <person name="Hebert L."/>
            <person name="Moumen B."/>
            <person name="Pons N."/>
            <person name="Duquesne F."/>
            <person name="Breuil M.-F."/>
            <person name="Goux D."/>
            <person name="Batto J.-M."/>
            <person name="Renault P."/>
            <person name="Laugier C."/>
            <person name="Petry S."/>
        </authorList>
    </citation>
    <scope>NUCLEOTIDE SEQUENCE</scope>
    <source>
        <strain>MCE3</strain>
    </source>
</reference>
<feature type="transmembrane region" description="Helical" evidence="1">
    <location>
        <begin position="29"/>
        <end position="46"/>
    </location>
</feature>
<accession>G4QCS0</accession>
<gene>
    <name evidence="2" type="ordered locus">TASI_0425</name>
</gene>